<gene>
    <name evidence="2" type="ORF">ACFSCT_10795</name>
</gene>
<evidence type="ECO:0000256" key="1">
    <source>
        <dbReference type="SAM" id="Phobius"/>
    </source>
</evidence>
<evidence type="ECO:0000313" key="2">
    <source>
        <dbReference type="EMBL" id="MFD1882199.1"/>
    </source>
</evidence>
<keyword evidence="3" id="KW-1185">Reference proteome</keyword>
<proteinExistence type="predicted"/>
<name>A0ABW4R998_9RHOB</name>
<protein>
    <recommendedName>
        <fullName evidence="4">LysE type translocator</fullName>
    </recommendedName>
</protein>
<comment type="caution">
    <text evidence="2">The sequence shown here is derived from an EMBL/GenBank/DDBJ whole genome shotgun (WGS) entry which is preliminary data.</text>
</comment>
<feature type="transmembrane region" description="Helical" evidence="1">
    <location>
        <begin position="30"/>
        <end position="54"/>
    </location>
</feature>
<dbReference type="Proteomes" id="UP001597213">
    <property type="component" value="Unassembled WGS sequence"/>
</dbReference>
<keyword evidence="1" id="KW-0812">Transmembrane</keyword>
<dbReference type="RefSeq" id="WP_379142646.1">
    <property type="nucleotide sequence ID" value="NZ_JBHUEN010000031.1"/>
</dbReference>
<dbReference type="EMBL" id="JBHUEN010000031">
    <property type="protein sequence ID" value="MFD1882199.1"/>
    <property type="molecule type" value="Genomic_DNA"/>
</dbReference>
<organism evidence="2 3">
    <name type="scientific">Paracoccus pacificus</name>
    <dbReference type="NCBI Taxonomy" id="1463598"/>
    <lineage>
        <taxon>Bacteria</taxon>
        <taxon>Pseudomonadati</taxon>
        <taxon>Pseudomonadota</taxon>
        <taxon>Alphaproteobacteria</taxon>
        <taxon>Rhodobacterales</taxon>
        <taxon>Paracoccaceae</taxon>
        <taxon>Paracoccus</taxon>
    </lineage>
</organism>
<sequence length="88" mass="9008">MIDALIPWLPGFAAAYAVQAVAVASPGPVIAAFVAGAFLLSLAGLAAYAVLLSATPFRLAYARARSGIEAFSGAFLTYVAFRLATDRG</sequence>
<evidence type="ECO:0008006" key="4">
    <source>
        <dbReference type="Google" id="ProtNLM"/>
    </source>
</evidence>
<reference evidence="3" key="1">
    <citation type="journal article" date="2019" name="Int. J. Syst. Evol. Microbiol.">
        <title>The Global Catalogue of Microorganisms (GCM) 10K type strain sequencing project: providing services to taxonomists for standard genome sequencing and annotation.</title>
        <authorList>
            <consortium name="The Broad Institute Genomics Platform"/>
            <consortium name="The Broad Institute Genome Sequencing Center for Infectious Disease"/>
            <person name="Wu L."/>
            <person name="Ma J."/>
        </authorList>
    </citation>
    <scope>NUCLEOTIDE SEQUENCE [LARGE SCALE GENOMIC DNA]</scope>
    <source>
        <strain evidence="3">CCUG 56029</strain>
    </source>
</reference>
<evidence type="ECO:0000313" key="3">
    <source>
        <dbReference type="Proteomes" id="UP001597213"/>
    </source>
</evidence>
<accession>A0ABW4R998</accession>
<keyword evidence="1" id="KW-0472">Membrane</keyword>
<keyword evidence="1" id="KW-1133">Transmembrane helix</keyword>